<gene>
    <name evidence="2" type="ORF">PMZ80_005153</name>
</gene>
<comment type="caution">
    <text evidence="2">The sequence shown here is derived from an EMBL/GenBank/DDBJ whole genome shotgun (WGS) entry which is preliminary data.</text>
</comment>
<feature type="compositionally biased region" description="Polar residues" evidence="1">
    <location>
        <begin position="53"/>
        <end position="62"/>
    </location>
</feature>
<evidence type="ECO:0000256" key="1">
    <source>
        <dbReference type="SAM" id="MobiDB-lite"/>
    </source>
</evidence>
<evidence type="ECO:0000313" key="3">
    <source>
        <dbReference type="Proteomes" id="UP001334248"/>
    </source>
</evidence>
<organism evidence="2 3">
    <name type="scientific">Knufia obscura</name>
    <dbReference type="NCBI Taxonomy" id="1635080"/>
    <lineage>
        <taxon>Eukaryota</taxon>
        <taxon>Fungi</taxon>
        <taxon>Dikarya</taxon>
        <taxon>Ascomycota</taxon>
        <taxon>Pezizomycotina</taxon>
        <taxon>Eurotiomycetes</taxon>
        <taxon>Chaetothyriomycetidae</taxon>
        <taxon>Chaetothyriales</taxon>
        <taxon>Trichomeriaceae</taxon>
        <taxon>Knufia</taxon>
    </lineage>
</organism>
<name>A0ABR0RQS4_9EURO</name>
<feature type="compositionally biased region" description="Polar residues" evidence="1">
    <location>
        <begin position="9"/>
        <end position="27"/>
    </location>
</feature>
<protein>
    <submittedName>
        <fullName evidence="2">Uncharacterized protein</fullName>
    </submittedName>
</protein>
<reference evidence="2 3" key="1">
    <citation type="journal article" date="2023" name="Res Sq">
        <title>Genomic and morphological characterization of Knufia obscura isolated from the Mars 2020 spacecraft assembly facility.</title>
        <authorList>
            <person name="Chander A.M."/>
            <person name="Teixeira M.M."/>
            <person name="Singh N.K."/>
            <person name="Williams M.P."/>
            <person name="Parker C.W."/>
            <person name="Leo P."/>
            <person name="Stajich J.E."/>
            <person name="Torok T."/>
            <person name="Tighe S."/>
            <person name="Mason C.E."/>
            <person name="Venkateswaran K."/>
        </authorList>
    </citation>
    <scope>NUCLEOTIDE SEQUENCE [LARGE SCALE GENOMIC DNA]</scope>
    <source>
        <strain evidence="2 3">CCFEE 5817</strain>
    </source>
</reference>
<evidence type="ECO:0000313" key="2">
    <source>
        <dbReference type="EMBL" id="KAK5942588.1"/>
    </source>
</evidence>
<keyword evidence="3" id="KW-1185">Reference proteome</keyword>
<sequence length="952" mass="108079">MPVSAAAPSKQSPLLTGQQCSRQSSSVAEAGVTKDEIATVEYLPIVDRPADEPTSTSDANSAVPGTTLAVAEEHLPSKVPQDEDYSVSSGFWSLRDYEQDSPNTPAEHVTQHVDTNQQVQQHNGSVLFRQLWAAEPRPGKIDLSYWNPRRGEAAGTYPRTTTPRDELAFRASGRRSKQRRATRFFMQHVYHHVSSQNDITDQIANTLLRYPAVNGEDEVPFEWDEVLNWSWVLFAESSLSVQRLALLIHQPPSGNQPPVPLWVVMQLLRSASLDPESLSALLVLVESQASSWNWLADEPMLLTVRLLRYARQSALPPFEAIVDMFIKLLRDRPLASSESELRSICHYCNRLLSLLAIPTSVDPFRSMHAQQAAQLALVRHMQEAEPQIPLMREGYRAIAKVQLMHSKTEQEKEWARAKALTWPPWEKQNQMGSVVKPTEYRGMRSRVIKVLERMQETGYAPYDYDLAVRILTGWDTDNSPTWQMRRTAASISIPKPWLRTVSYVAQEHSPLVWSARVEATRTVREAWMCFCAYSAATPQLSQSPRVYHAMFKKLFAREMSASDDGPLPGDGKEVYPDPDLARDRVYIPEEIPSVSALFSRMVAQEIQPYTRLLADLIRQESSLQQGLHYLSFLSVDEEKKTALSSPERHRASEVAAALETVPSYLVRSYVGFLARPIPKHEPRLRFEGQSGPTFVKSVLEAMNMRVQQVSIWNAYFHSLNLHALSHSRNCHKESLHAVWALACDIVSNIANRKPINFITFTQVASIAFRMGSSVRVGIPETTRDDPITVAKKLFQRAVSTSGDYSRVDLPDQWRRFCTNRRHTKVLHSVPSGDAIEAMVWVLACGTDAQQDIRSLLKWVRKHHERITASGHRFSAHNIAAFRVFLEGMWADEEILETLKEQLTIKQRLEAQRILKELGTWPEETYMKNYLLGLSFKIARVRNKYKSRIAVVS</sequence>
<feature type="region of interest" description="Disordered" evidence="1">
    <location>
        <begin position="1"/>
        <end position="31"/>
    </location>
</feature>
<feature type="region of interest" description="Disordered" evidence="1">
    <location>
        <begin position="43"/>
        <end position="62"/>
    </location>
</feature>
<dbReference type="Proteomes" id="UP001334248">
    <property type="component" value="Unassembled WGS sequence"/>
</dbReference>
<dbReference type="RefSeq" id="XP_064730678.1">
    <property type="nucleotide sequence ID" value="XM_064873574.1"/>
</dbReference>
<dbReference type="GeneID" id="89998602"/>
<accession>A0ABR0RQS4</accession>
<proteinExistence type="predicted"/>
<dbReference type="EMBL" id="JAVHJV010000005">
    <property type="protein sequence ID" value="KAK5942588.1"/>
    <property type="molecule type" value="Genomic_DNA"/>
</dbReference>